<dbReference type="EMBL" id="JACIJC010000004">
    <property type="protein sequence ID" value="MBB5686623.1"/>
    <property type="molecule type" value="Genomic_DNA"/>
</dbReference>
<dbReference type="RefSeq" id="WP_184019219.1">
    <property type="nucleotide sequence ID" value="NZ_JACIJC010000004.1"/>
</dbReference>
<dbReference type="Proteomes" id="UP000549617">
    <property type="component" value="Unassembled WGS sequence"/>
</dbReference>
<keyword evidence="2" id="KW-0472">Membrane</keyword>
<dbReference type="InterPro" id="IPR036942">
    <property type="entry name" value="Beta-barrel_TonB_sf"/>
</dbReference>
<accession>A0A7W9AJC6</accession>
<evidence type="ECO:0000313" key="5">
    <source>
        <dbReference type="Proteomes" id="UP000549617"/>
    </source>
</evidence>
<proteinExistence type="predicted"/>
<organism evidence="4 5">
    <name type="scientific">Sphingobium boeckii</name>
    <dbReference type="NCBI Taxonomy" id="1082345"/>
    <lineage>
        <taxon>Bacteria</taxon>
        <taxon>Pseudomonadati</taxon>
        <taxon>Pseudomonadota</taxon>
        <taxon>Alphaproteobacteria</taxon>
        <taxon>Sphingomonadales</taxon>
        <taxon>Sphingomonadaceae</taxon>
        <taxon>Sphingobium</taxon>
    </lineage>
</organism>
<comment type="caution">
    <text evidence="4">The sequence shown here is derived from an EMBL/GenBank/DDBJ whole genome shotgun (WGS) entry which is preliminary data.</text>
</comment>
<dbReference type="GO" id="GO:0009279">
    <property type="term" value="C:cell outer membrane"/>
    <property type="evidence" value="ECO:0007669"/>
    <property type="project" value="UniProtKB-SubCell"/>
</dbReference>
<evidence type="ECO:0000256" key="2">
    <source>
        <dbReference type="ARBA" id="ARBA00023136"/>
    </source>
</evidence>
<dbReference type="SUPFAM" id="SSF56935">
    <property type="entry name" value="Porins"/>
    <property type="match status" value="1"/>
</dbReference>
<sequence length="393" mass="41991">MWNLLVPGQAMADTTFSADVSAGINTSTNPYLFDGGDTSSVSATVSVSPTVTVKDEAGEFRLTGSLQHEEFFNRYPSAQNYALNAGYDRRLSSELSFSAGAGFRSSVSNANQLLNDPLGGGIIDPTLPPVLEDITLNGLRQRQTSFQTRAGFALRTSALDQFTLDYSGAFTRYPSNSNFLNDYDFFGQTLAYSRTLNSRTSVGASVGVSRSNYRGISQGDGIIISPQLTASTKLAARWSLSGSIGTSITRTNTLTRKITATTLAGSLSACRAGERSNLCLTGSRAATPTAFGGIRAQTAMGASYSYRVDEKSDISASANYSMASEPLFDTTVPGQTGRSVDFVSTSVTINRKINQRLSGFISGGYSESFEKLLNQRANFQVSAGIRLLIGDRR</sequence>
<evidence type="ECO:0000256" key="1">
    <source>
        <dbReference type="ARBA" id="ARBA00004442"/>
    </source>
</evidence>
<evidence type="ECO:0000313" key="4">
    <source>
        <dbReference type="EMBL" id="MBB5686623.1"/>
    </source>
</evidence>
<reference evidence="4 5" key="1">
    <citation type="submission" date="2020-08" db="EMBL/GenBank/DDBJ databases">
        <title>Genomic Encyclopedia of Type Strains, Phase IV (KMG-IV): sequencing the most valuable type-strain genomes for metagenomic binning, comparative biology and taxonomic classification.</title>
        <authorList>
            <person name="Goeker M."/>
        </authorList>
    </citation>
    <scope>NUCLEOTIDE SEQUENCE [LARGE SCALE GENOMIC DNA]</scope>
    <source>
        <strain evidence="4 5">DSM 25079</strain>
    </source>
</reference>
<keyword evidence="3" id="KW-0998">Cell outer membrane</keyword>
<dbReference type="AlphaFoldDB" id="A0A7W9AJC6"/>
<gene>
    <name evidence="4" type="ORF">FHS49_002647</name>
</gene>
<evidence type="ECO:0000256" key="3">
    <source>
        <dbReference type="ARBA" id="ARBA00023237"/>
    </source>
</evidence>
<protein>
    <submittedName>
        <fullName evidence="4">Uncharacterized protein</fullName>
    </submittedName>
</protein>
<name>A0A7W9AJC6_9SPHN</name>
<comment type="subcellular location">
    <subcellularLocation>
        <location evidence="1">Cell outer membrane</location>
    </subcellularLocation>
</comment>
<dbReference type="Gene3D" id="2.40.170.20">
    <property type="entry name" value="TonB-dependent receptor, beta-barrel domain"/>
    <property type="match status" value="1"/>
</dbReference>
<keyword evidence="5" id="KW-1185">Reference proteome</keyword>